<name>A0A7C8P820_ORBOL</name>
<feature type="region of interest" description="Disordered" evidence="1">
    <location>
        <begin position="25"/>
        <end position="50"/>
    </location>
</feature>
<evidence type="ECO:0000313" key="3">
    <source>
        <dbReference type="EMBL" id="TGJ72523.1"/>
    </source>
</evidence>
<accession>A0A7C8P820</accession>
<reference evidence="3 4" key="1">
    <citation type="submission" date="2019-03" db="EMBL/GenBank/DDBJ databases">
        <title>Nematode-trapping fungi genome.</title>
        <authorList>
            <person name="Vidal-Diez De Ulzurrun G."/>
        </authorList>
    </citation>
    <scope>NUCLEOTIDE SEQUENCE [LARGE SCALE GENOMIC DNA]</scope>
    <source>
        <strain evidence="3 4">TWF154</strain>
    </source>
</reference>
<dbReference type="Proteomes" id="UP000297595">
    <property type="component" value="Unassembled WGS sequence"/>
</dbReference>
<proteinExistence type="predicted"/>
<dbReference type="AlphaFoldDB" id="A0A7C8P820"/>
<evidence type="ECO:0000313" key="4">
    <source>
        <dbReference type="Proteomes" id="UP000297595"/>
    </source>
</evidence>
<evidence type="ECO:0000313" key="5">
    <source>
        <dbReference type="Proteomes" id="UP000475325"/>
    </source>
</evidence>
<organism evidence="3 4">
    <name type="scientific">Orbilia oligospora</name>
    <name type="common">Nematode-trapping fungus</name>
    <name type="synonym">Arthrobotrys oligospora</name>
    <dbReference type="NCBI Taxonomy" id="2813651"/>
    <lineage>
        <taxon>Eukaryota</taxon>
        <taxon>Fungi</taxon>
        <taxon>Dikarya</taxon>
        <taxon>Ascomycota</taxon>
        <taxon>Pezizomycotina</taxon>
        <taxon>Orbiliomycetes</taxon>
        <taxon>Orbiliales</taxon>
        <taxon>Orbiliaceae</taxon>
        <taxon>Orbilia</taxon>
    </lineage>
</organism>
<dbReference type="Proteomes" id="UP000475325">
    <property type="component" value="Unassembled WGS sequence"/>
</dbReference>
<dbReference type="EMBL" id="SOZJ01000002">
    <property type="protein sequence ID" value="TGJ72523.1"/>
    <property type="molecule type" value="Genomic_DNA"/>
</dbReference>
<evidence type="ECO:0000313" key="2">
    <source>
        <dbReference type="EMBL" id="KAF3080733.1"/>
    </source>
</evidence>
<reference evidence="2 5" key="2">
    <citation type="submission" date="2019-06" db="EMBL/GenBank/DDBJ databases">
        <authorList>
            <person name="Palmer J.M."/>
        </authorList>
    </citation>
    <scope>NUCLEOTIDE SEQUENCE [LARGE SCALE GENOMIC DNA]</scope>
    <source>
        <strain evidence="2 5">TWF102</strain>
    </source>
</reference>
<gene>
    <name evidence="3" type="ORF">EYR41_004412</name>
    <name evidence="2" type="ORF">TWF102_002090</name>
</gene>
<sequence>MKHYKAGYRLALSVYQLAITDRFQHANQTTGQDRTAPKGPRGKRQTIPQCMQIDHVDFELQNPVNRYPQK</sequence>
<evidence type="ECO:0000256" key="1">
    <source>
        <dbReference type="SAM" id="MobiDB-lite"/>
    </source>
</evidence>
<dbReference type="OrthoDB" id="10269414at2759"/>
<dbReference type="EMBL" id="WIQW01000135">
    <property type="protein sequence ID" value="KAF3080733.1"/>
    <property type="molecule type" value="Genomic_DNA"/>
</dbReference>
<comment type="caution">
    <text evidence="3">The sequence shown here is derived from an EMBL/GenBank/DDBJ whole genome shotgun (WGS) entry which is preliminary data.</text>
</comment>
<protein>
    <submittedName>
        <fullName evidence="3">Uncharacterized protein</fullName>
    </submittedName>
</protein>